<evidence type="ECO:0000256" key="1">
    <source>
        <dbReference type="SAM" id="MobiDB-lite"/>
    </source>
</evidence>
<accession>A0A9D3MJL6</accession>
<gene>
    <name evidence="2" type="ORF">ANANG_G00078770</name>
</gene>
<keyword evidence="3" id="KW-1185">Reference proteome</keyword>
<reference evidence="2" key="1">
    <citation type="submission" date="2021-01" db="EMBL/GenBank/DDBJ databases">
        <title>A chromosome-scale assembly of European eel, Anguilla anguilla.</title>
        <authorList>
            <person name="Henkel C."/>
            <person name="Jong-Raadsen S.A."/>
            <person name="Dufour S."/>
            <person name="Weltzien F.-A."/>
            <person name="Palstra A.P."/>
            <person name="Pelster B."/>
            <person name="Spaink H.P."/>
            <person name="Van Den Thillart G.E."/>
            <person name="Jansen H."/>
            <person name="Zahm M."/>
            <person name="Klopp C."/>
            <person name="Cedric C."/>
            <person name="Louis A."/>
            <person name="Berthelot C."/>
            <person name="Parey E."/>
            <person name="Roest Crollius H."/>
            <person name="Montfort J."/>
            <person name="Robinson-Rechavi M."/>
            <person name="Bucao C."/>
            <person name="Bouchez O."/>
            <person name="Gislard M."/>
            <person name="Lluch J."/>
            <person name="Milhes M."/>
            <person name="Lampietro C."/>
            <person name="Lopez Roques C."/>
            <person name="Donnadieu C."/>
            <person name="Braasch I."/>
            <person name="Desvignes T."/>
            <person name="Postlethwait J."/>
            <person name="Bobe J."/>
            <person name="Guiguen Y."/>
            <person name="Dirks R."/>
        </authorList>
    </citation>
    <scope>NUCLEOTIDE SEQUENCE</scope>
    <source>
        <strain evidence="2">Tag_6206</strain>
        <tissue evidence="2">Liver</tissue>
    </source>
</reference>
<dbReference type="Proteomes" id="UP001044222">
    <property type="component" value="Unassembled WGS sequence"/>
</dbReference>
<dbReference type="AlphaFoldDB" id="A0A9D3MJL6"/>
<organism evidence="2 3">
    <name type="scientific">Anguilla anguilla</name>
    <name type="common">European freshwater eel</name>
    <name type="synonym">Muraena anguilla</name>
    <dbReference type="NCBI Taxonomy" id="7936"/>
    <lineage>
        <taxon>Eukaryota</taxon>
        <taxon>Metazoa</taxon>
        <taxon>Chordata</taxon>
        <taxon>Craniata</taxon>
        <taxon>Vertebrata</taxon>
        <taxon>Euteleostomi</taxon>
        <taxon>Actinopterygii</taxon>
        <taxon>Neopterygii</taxon>
        <taxon>Teleostei</taxon>
        <taxon>Anguilliformes</taxon>
        <taxon>Anguillidae</taxon>
        <taxon>Anguilla</taxon>
    </lineage>
</organism>
<feature type="compositionally biased region" description="Basic and acidic residues" evidence="1">
    <location>
        <begin position="56"/>
        <end position="74"/>
    </location>
</feature>
<comment type="caution">
    <text evidence="2">The sequence shown here is derived from an EMBL/GenBank/DDBJ whole genome shotgun (WGS) entry which is preliminary data.</text>
</comment>
<feature type="region of interest" description="Disordered" evidence="1">
    <location>
        <begin position="55"/>
        <end position="75"/>
    </location>
</feature>
<proteinExistence type="predicted"/>
<feature type="non-terminal residue" evidence="2">
    <location>
        <position position="1"/>
    </location>
</feature>
<sequence>QRSSSSVSLRSSQAATELAWARCLRKWPLGTCQPWRSGGAEPTVLERPRLVAMAASKRDASGDSRWRRSLDRPRSRSPCCLWSPLDPVGARHERLKLNVQYRHNPAATSSYRQWEALIGEIYRADPAL</sequence>
<evidence type="ECO:0000313" key="2">
    <source>
        <dbReference type="EMBL" id="KAG5850111.1"/>
    </source>
</evidence>
<dbReference type="EMBL" id="JAFIRN010000004">
    <property type="protein sequence ID" value="KAG5850111.1"/>
    <property type="molecule type" value="Genomic_DNA"/>
</dbReference>
<name>A0A9D3MJL6_ANGAN</name>
<protein>
    <submittedName>
        <fullName evidence="2">Uncharacterized protein</fullName>
    </submittedName>
</protein>
<evidence type="ECO:0000313" key="3">
    <source>
        <dbReference type="Proteomes" id="UP001044222"/>
    </source>
</evidence>